<protein>
    <submittedName>
        <fullName evidence="3">DUF1311 domain-containing protein</fullName>
    </submittedName>
</protein>
<keyword evidence="1" id="KW-0732">Signal</keyword>
<dbReference type="RefSeq" id="WP_050714470.1">
    <property type="nucleotide sequence ID" value="NZ_JARVII010000005.1"/>
</dbReference>
<keyword evidence="4" id="KW-1185">Reference proteome</keyword>
<dbReference type="Gene3D" id="1.20.1270.180">
    <property type="match status" value="1"/>
</dbReference>
<reference evidence="3 4" key="1">
    <citation type="submission" date="2023-04" db="EMBL/GenBank/DDBJ databases">
        <title>Ottowia paracancer sp. nov., isolated from human stomach.</title>
        <authorList>
            <person name="Song Y."/>
        </authorList>
    </citation>
    <scope>NUCLEOTIDE SEQUENCE [LARGE SCALE GENOMIC DNA]</scope>
    <source>
        <strain evidence="3 4">10c7w1</strain>
    </source>
</reference>
<proteinExistence type="predicted"/>
<dbReference type="EMBL" id="JARVII010000005">
    <property type="protein sequence ID" value="MDG9698921.1"/>
    <property type="molecule type" value="Genomic_DNA"/>
</dbReference>
<evidence type="ECO:0000313" key="4">
    <source>
        <dbReference type="Proteomes" id="UP001237156"/>
    </source>
</evidence>
<comment type="caution">
    <text evidence="3">The sequence shown here is derived from an EMBL/GenBank/DDBJ whole genome shotgun (WGS) entry which is preliminary data.</text>
</comment>
<evidence type="ECO:0000313" key="3">
    <source>
        <dbReference type="EMBL" id="MDG9698921.1"/>
    </source>
</evidence>
<accession>A0AAW6RK68</accession>
<dbReference type="InterPro" id="IPR009739">
    <property type="entry name" value="LprI-like_N"/>
</dbReference>
<evidence type="ECO:0000256" key="1">
    <source>
        <dbReference type="SAM" id="SignalP"/>
    </source>
</evidence>
<feature type="domain" description="Lysozyme inhibitor LprI-like N-terminal" evidence="2">
    <location>
        <begin position="46"/>
        <end position="143"/>
    </location>
</feature>
<evidence type="ECO:0000259" key="2">
    <source>
        <dbReference type="Pfam" id="PF07007"/>
    </source>
</evidence>
<dbReference type="AlphaFoldDB" id="A0AAW6RK68"/>
<sequence length="154" mass="17073">MPHFACATRAISKAGARAGRLLACLGLAASALLATPLWAAGGSCNPEGTQAELNACAVQTLERADAELNEIYGRIREANRDDKVRLRQLQAAQQLWLKQRDADLKALFSLALNENPQAKYGSVYFMEYAYAKARMTEDRARWLRTEFLENANKP</sequence>
<organism evidence="3 4">
    <name type="scientific">Ottowia cancrivicina</name>
    <dbReference type="NCBI Taxonomy" id="3040346"/>
    <lineage>
        <taxon>Bacteria</taxon>
        <taxon>Pseudomonadati</taxon>
        <taxon>Pseudomonadota</taxon>
        <taxon>Betaproteobacteria</taxon>
        <taxon>Burkholderiales</taxon>
        <taxon>Comamonadaceae</taxon>
        <taxon>Ottowia</taxon>
    </lineage>
</organism>
<dbReference type="Proteomes" id="UP001237156">
    <property type="component" value="Unassembled WGS sequence"/>
</dbReference>
<gene>
    <name evidence="3" type="ORF">QB898_04160</name>
</gene>
<dbReference type="Pfam" id="PF07007">
    <property type="entry name" value="LprI"/>
    <property type="match status" value="1"/>
</dbReference>
<name>A0AAW6RK68_9BURK</name>
<feature type="signal peptide" evidence="1">
    <location>
        <begin position="1"/>
        <end position="39"/>
    </location>
</feature>
<feature type="chain" id="PRO_5044014958" evidence="1">
    <location>
        <begin position="40"/>
        <end position="154"/>
    </location>
</feature>